<dbReference type="InterPro" id="IPR045834">
    <property type="entry name" value="Csd3_N2"/>
</dbReference>
<keyword evidence="9" id="KW-0812">Transmembrane</keyword>
<dbReference type="PANTHER" id="PTHR21666">
    <property type="entry name" value="PEPTIDASE-RELATED"/>
    <property type="match status" value="1"/>
</dbReference>
<evidence type="ECO:0000256" key="5">
    <source>
        <dbReference type="ARBA" id="ARBA00022729"/>
    </source>
</evidence>
<evidence type="ECO:0000256" key="8">
    <source>
        <dbReference type="ARBA" id="ARBA00023049"/>
    </source>
</evidence>
<comment type="cofactor">
    <cofactor evidence="1">
        <name>Zn(2+)</name>
        <dbReference type="ChEBI" id="CHEBI:29105"/>
    </cofactor>
</comment>
<evidence type="ECO:0000256" key="9">
    <source>
        <dbReference type="SAM" id="Phobius"/>
    </source>
</evidence>
<comment type="subcellular location">
    <subcellularLocation>
        <location evidence="2">Cell envelope</location>
    </subcellularLocation>
</comment>
<dbReference type="GO" id="GO:0004222">
    <property type="term" value="F:metalloendopeptidase activity"/>
    <property type="evidence" value="ECO:0007669"/>
    <property type="project" value="TreeGrafter"/>
</dbReference>
<dbReference type="GO" id="GO:0006508">
    <property type="term" value="P:proteolysis"/>
    <property type="evidence" value="ECO:0007669"/>
    <property type="project" value="UniProtKB-KW"/>
</dbReference>
<keyword evidence="8" id="KW-0482">Metalloprotease</keyword>
<name>A0A9D1SA41_9PROT</name>
<dbReference type="PANTHER" id="PTHR21666:SF289">
    <property type="entry name" value="L-ALA--D-GLU ENDOPEPTIDASE"/>
    <property type="match status" value="1"/>
</dbReference>
<evidence type="ECO:0000256" key="3">
    <source>
        <dbReference type="ARBA" id="ARBA00022670"/>
    </source>
</evidence>
<evidence type="ECO:0000256" key="2">
    <source>
        <dbReference type="ARBA" id="ARBA00004196"/>
    </source>
</evidence>
<feature type="domain" description="Csd3-like second N-terminal" evidence="11">
    <location>
        <begin position="222"/>
        <end position="342"/>
    </location>
</feature>
<organism evidence="12 13">
    <name type="scientific">Candidatus Scatocola faecipullorum</name>
    <dbReference type="NCBI Taxonomy" id="2840917"/>
    <lineage>
        <taxon>Bacteria</taxon>
        <taxon>Pseudomonadati</taxon>
        <taxon>Pseudomonadota</taxon>
        <taxon>Alphaproteobacteria</taxon>
        <taxon>Rhodospirillales</taxon>
        <taxon>Rhodospirillaceae</taxon>
        <taxon>Rhodospirillaceae incertae sedis</taxon>
        <taxon>Candidatus Scatocola</taxon>
    </lineage>
</organism>
<proteinExistence type="predicted"/>
<feature type="domain" description="M23ase beta-sheet core" evidence="10">
    <location>
        <begin position="356"/>
        <end position="451"/>
    </location>
</feature>
<dbReference type="Gene3D" id="3.10.450.350">
    <property type="match status" value="2"/>
</dbReference>
<reference evidence="12" key="1">
    <citation type="submission" date="2020-10" db="EMBL/GenBank/DDBJ databases">
        <authorList>
            <person name="Gilroy R."/>
        </authorList>
    </citation>
    <scope>NUCLEOTIDE SEQUENCE</scope>
    <source>
        <strain evidence="12">ChiW3-316</strain>
    </source>
</reference>
<evidence type="ECO:0000313" key="12">
    <source>
        <dbReference type="EMBL" id="HIU52834.1"/>
    </source>
</evidence>
<gene>
    <name evidence="12" type="ORF">IAD20_02000</name>
</gene>
<keyword evidence="9" id="KW-0472">Membrane</keyword>
<dbReference type="GO" id="GO:0046872">
    <property type="term" value="F:metal ion binding"/>
    <property type="evidence" value="ECO:0007669"/>
    <property type="project" value="UniProtKB-KW"/>
</dbReference>
<feature type="transmembrane region" description="Helical" evidence="9">
    <location>
        <begin position="41"/>
        <end position="59"/>
    </location>
</feature>
<sequence length="496" mass="55552">MNLFQEYKNIDVKRIAKYIKVNINRFRYIRLGMKGRNRHKVIAVGYAAAIGVAFILSLTNNNDVNASIAPTDSINYIMLENALDSSTEQASVPTIYPEKSIDNIKSLYEMVTVKEKEKTIEKELTVSKGDTFISLLTGLGMEYNDAHSLYLKLKKVYDPANLKIGQKLAVTVIEDQETNQMLSLESIVIEPKAGHRYILEKNDQKEYIAKAEKDELIEEVNSASGTISGSLSVSMRKQGIPGKIVAKFSNIFGQAVDFRRDVRSGDKFEVIYENHITPSGEVVKTGNILYAGLILRRNKLELYRFTDKNGNVDYYNEKGLAMKRTLHRKPLAFQKARISSPFGKRRHPILKRTIVHWGVDYAAPKGTAIYAGGDGVVLVAKYNGSYGNYIKIRHNSEYSTAYGHMKGFAKGIRPGVRVKQGQVIGYVGSTGRSTGPHLHYEVVKNGRRVNPLSIKAAAGENLKGNNLKKFKQQVAELKQTYKTMFAQNEPAKLANK</sequence>
<keyword evidence="4" id="KW-0479">Metal-binding</keyword>
<dbReference type="EMBL" id="DVNC01000019">
    <property type="protein sequence ID" value="HIU52834.1"/>
    <property type="molecule type" value="Genomic_DNA"/>
</dbReference>
<keyword evidence="3" id="KW-0645">Protease</keyword>
<dbReference type="InterPro" id="IPR011055">
    <property type="entry name" value="Dup_hybrid_motif"/>
</dbReference>
<reference evidence="12" key="2">
    <citation type="journal article" date="2021" name="PeerJ">
        <title>Extensive microbial diversity within the chicken gut microbiome revealed by metagenomics and culture.</title>
        <authorList>
            <person name="Gilroy R."/>
            <person name="Ravi A."/>
            <person name="Getino M."/>
            <person name="Pursley I."/>
            <person name="Horton D.L."/>
            <person name="Alikhan N.F."/>
            <person name="Baker D."/>
            <person name="Gharbi K."/>
            <person name="Hall N."/>
            <person name="Watson M."/>
            <person name="Adriaenssens E.M."/>
            <person name="Foster-Nyarko E."/>
            <person name="Jarju S."/>
            <person name="Secka A."/>
            <person name="Antonio M."/>
            <person name="Oren A."/>
            <person name="Chaudhuri R.R."/>
            <person name="La Ragione R."/>
            <person name="Hildebrand F."/>
            <person name="Pallen M.J."/>
        </authorList>
    </citation>
    <scope>NUCLEOTIDE SEQUENCE</scope>
    <source>
        <strain evidence="12">ChiW3-316</strain>
    </source>
</reference>
<evidence type="ECO:0000313" key="13">
    <source>
        <dbReference type="Proteomes" id="UP000824107"/>
    </source>
</evidence>
<protein>
    <submittedName>
        <fullName evidence="12">Peptidoglycan DD-metalloendopeptidase family protein</fullName>
    </submittedName>
</protein>
<keyword evidence="9" id="KW-1133">Transmembrane helix</keyword>
<keyword evidence="6" id="KW-0378">Hydrolase</keyword>
<accession>A0A9D1SA41</accession>
<dbReference type="Gene3D" id="2.70.70.10">
    <property type="entry name" value="Glucose Permease (Domain IIA)"/>
    <property type="match status" value="1"/>
</dbReference>
<evidence type="ECO:0000259" key="10">
    <source>
        <dbReference type="Pfam" id="PF01551"/>
    </source>
</evidence>
<comment type="caution">
    <text evidence="12">The sequence shown here is derived from an EMBL/GenBank/DDBJ whole genome shotgun (WGS) entry which is preliminary data.</text>
</comment>
<dbReference type="InterPro" id="IPR016047">
    <property type="entry name" value="M23ase_b-sheet_dom"/>
</dbReference>
<dbReference type="InterPro" id="IPR050570">
    <property type="entry name" value="Cell_wall_metabolism_enzyme"/>
</dbReference>
<dbReference type="CDD" id="cd12797">
    <property type="entry name" value="M23_peptidase"/>
    <property type="match status" value="1"/>
</dbReference>
<dbReference type="AlphaFoldDB" id="A0A9D1SA41"/>
<evidence type="ECO:0000256" key="7">
    <source>
        <dbReference type="ARBA" id="ARBA00022833"/>
    </source>
</evidence>
<keyword evidence="7" id="KW-0862">Zinc</keyword>
<evidence type="ECO:0000256" key="1">
    <source>
        <dbReference type="ARBA" id="ARBA00001947"/>
    </source>
</evidence>
<evidence type="ECO:0000256" key="6">
    <source>
        <dbReference type="ARBA" id="ARBA00022801"/>
    </source>
</evidence>
<dbReference type="SUPFAM" id="SSF51261">
    <property type="entry name" value="Duplicated hybrid motif"/>
    <property type="match status" value="1"/>
</dbReference>
<dbReference type="Proteomes" id="UP000824107">
    <property type="component" value="Unassembled WGS sequence"/>
</dbReference>
<dbReference type="GO" id="GO:0030313">
    <property type="term" value="C:cell envelope"/>
    <property type="evidence" value="ECO:0007669"/>
    <property type="project" value="UniProtKB-SubCell"/>
</dbReference>
<evidence type="ECO:0000256" key="4">
    <source>
        <dbReference type="ARBA" id="ARBA00022723"/>
    </source>
</evidence>
<dbReference type="Pfam" id="PF01551">
    <property type="entry name" value="Peptidase_M23"/>
    <property type="match status" value="1"/>
</dbReference>
<dbReference type="Pfam" id="PF19425">
    <property type="entry name" value="Csd3_N2"/>
    <property type="match status" value="1"/>
</dbReference>
<keyword evidence="5" id="KW-0732">Signal</keyword>
<evidence type="ECO:0000259" key="11">
    <source>
        <dbReference type="Pfam" id="PF19425"/>
    </source>
</evidence>